<protein>
    <submittedName>
        <fullName evidence="1">Uncharacterized protein</fullName>
    </submittedName>
</protein>
<gene>
    <name evidence="1" type="ORF">GCM10022202_13350</name>
</gene>
<dbReference type="EMBL" id="BAAAYV010000005">
    <property type="protein sequence ID" value="GAA3654562.1"/>
    <property type="molecule type" value="Genomic_DNA"/>
</dbReference>
<sequence length="148" mass="16237">MIPRQSPGYPHSPTSATQLRIGDLVPVSDPSGRWTCLQVIELKPRARASWVAALLPWRDTYEPTADDVRDLAPIHRTLTGIEVFVHGGLRAIGNTPPADAGQERFYGPAYIGKMTNVSGWKACIRLAQHYARTGTVDPRAAHENAADR</sequence>
<organism evidence="1 2">
    <name type="scientific">Microbacterium marinilacus</name>
    <dbReference type="NCBI Taxonomy" id="415209"/>
    <lineage>
        <taxon>Bacteria</taxon>
        <taxon>Bacillati</taxon>
        <taxon>Actinomycetota</taxon>
        <taxon>Actinomycetes</taxon>
        <taxon>Micrococcales</taxon>
        <taxon>Microbacteriaceae</taxon>
        <taxon>Microbacterium</taxon>
    </lineage>
</organism>
<dbReference type="Proteomes" id="UP001410795">
    <property type="component" value="Unassembled WGS sequence"/>
</dbReference>
<evidence type="ECO:0000313" key="2">
    <source>
        <dbReference type="Proteomes" id="UP001410795"/>
    </source>
</evidence>
<reference evidence="2" key="1">
    <citation type="journal article" date="2019" name="Int. J. Syst. Evol. Microbiol.">
        <title>The Global Catalogue of Microorganisms (GCM) 10K type strain sequencing project: providing services to taxonomists for standard genome sequencing and annotation.</title>
        <authorList>
            <consortium name="The Broad Institute Genomics Platform"/>
            <consortium name="The Broad Institute Genome Sequencing Center for Infectious Disease"/>
            <person name="Wu L."/>
            <person name="Ma J."/>
        </authorList>
    </citation>
    <scope>NUCLEOTIDE SEQUENCE [LARGE SCALE GENOMIC DNA]</scope>
    <source>
        <strain evidence="2">JCM 16546</strain>
    </source>
</reference>
<evidence type="ECO:0000313" key="1">
    <source>
        <dbReference type="EMBL" id="GAA3654562.1"/>
    </source>
</evidence>
<comment type="caution">
    <text evidence="1">The sequence shown here is derived from an EMBL/GenBank/DDBJ whole genome shotgun (WGS) entry which is preliminary data.</text>
</comment>
<accession>A0ABP7BBQ7</accession>
<proteinExistence type="predicted"/>
<keyword evidence="2" id="KW-1185">Reference proteome</keyword>
<dbReference type="RefSeq" id="WP_221854968.1">
    <property type="nucleotide sequence ID" value="NZ_BAAAYV010000005.1"/>
</dbReference>
<name>A0ABP7BBQ7_9MICO</name>